<evidence type="ECO:0000313" key="1">
    <source>
        <dbReference type="EMBL" id="VAW74641.1"/>
    </source>
</evidence>
<sequence length="111" mass="12428">MSLPRVTLLPILDASEPLRKRAPAVDENGKALADFMVVIPGLREKSKLRIQQTMKDIQRVLTGYGDTIVFAELNLKLNLLWVSLRPVNGISFEITEALRLVIPNARLVSHI</sequence>
<proteinExistence type="predicted"/>
<dbReference type="EMBL" id="UOFN01000038">
    <property type="protein sequence ID" value="VAW74641.1"/>
    <property type="molecule type" value="Genomic_DNA"/>
</dbReference>
<organism evidence="1">
    <name type="scientific">hydrothermal vent metagenome</name>
    <dbReference type="NCBI Taxonomy" id="652676"/>
    <lineage>
        <taxon>unclassified sequences</taxon>
        <taxon>metagenomes</taxon>
        <taxon>ecological metagenomes</taxon>
    </lineage>
</organism>
<name>A0A3B0Y4V7_9ZZZZ</name>
<gene>
    <name evidence="1" type="ORF">MNBD_GAMMA15-2165</name>
</gene>
<accession>A0A3B0Y4V7</accession>
<reference evidence="1" key="1">
    <citation type="submission" date="2018-06" db="EMBL/GenBank/DDBJ databases">
        <authorList>
            <person name="Zhirakovskaya E."/>
        </authorList>
    </citation>
    <scope>NUCLEOTIDE SEQUENCE</scope>
</reference>
<protein>
    <submittedName>
        <fullName evidence="1">Uncharacterized protein</fullName>
    </submittedName>
</protein>
<dbReference type="AlphaFoldDB" id="A0A3B0Y4V7"/>